<organism evidence="3 4">
    <name type="scientific">Oedothorax gibbosus</name>
    <dbReference type="NCBI Taxonomy" id="931172"/>
    <lineage>
        <taxon>Eukaryota</taxon>
        <taxon>Metazoa</taxon>
        <taxon>Ecdysozoa</taxon>
        <taxon>Arthropoda</taxon>
        <taxon>Chelicerata</taxon>
        <taxon>Arachnida</taxon>
        <taxon>Araneae</taxon>
        <taxon>Araneomorphae</taxon>
        <taxon>Entelegynae</taxon>
        <taxon>Araneoidea</taxon>
        <taxon>Linyphiidae</taxon>
        <taxon>Erigoninae</taxon>
        <taxon>Oedothorax</taxon>
    </lineage>
</organism>
<accession>A0AAV6UER7</accession>
<evidence type="ECO:0000313" key="3">
    <source>
        <dbReference type="EMBL" id="KAG8182253.1"/>
    </source>
</evidence>
<sequence>MRQNKKFERHIFCKKFEERLQAARGRDRPESVLPGEGERRAEGANGRPQGRGRVPQADARAAEERPLKDIECFSYLYWRRWNELNYLQFDAFLEFGLYHILYASEQVLHILCKKKSRDAHKLREDEIALRACFLEKENAVLRAQVAALREEGASLRQMLVLQKNAH</sequence>
<feature type="domain" description="BZIP" evidence="2">
    <location>
        <begin position="114"/>
        <end position="151"/>
    </location>
</feature>
<dbReference type="Pfam" id="PF07716">
    <property type="entry name" value="bZIP_2"/>
    <property type="match status" value="1"/>
</dbReference>
<evidence type="ECO:0000313" key="4">
    <source>
        <dbReference type="Proteomes" id="UP000827092"/>
    </source>
</evidence>
<dbReference type="InterPro" id="IPR004827">
    <property type="entry name" value="bZIP"/>
</dbReference>
<proteinExistence type="predicted"/>
<evidence type="ECO:0000256" key="1">
    <source>
        <dbReference type="SAM" id="MobiDB-lite"/>
    </source>
</evidence>
<name>A0AAV6UER7_9ARAC</name>
<reference evidence="3 4" key="1">
    <citation type="journal article" date="2022" name="Nat. Ecol. Evol.">
        <title>A masculinizing supergene underlies an exaggerated male reproductive morph in a spider.</title>
        <authorList>
            <person name="Hendrickx F."/>
            <person name="De Corte Z."/>
            <person name="Sonet G."/>
            <person name="Van Belleghem S.M."/>
            <person name="Kostlbacher S."/>
            <person name="Vangestel C."/>
        </authorList>
    </citation>
    <scope>NUCLEOTIDE SEQUENCE [LARGE SCALE GENOMIC DNA]</scope>
    <source>
        <strain evidence="3">W744_W776</strain>
    </source>
</reference>
<dbReference type="Gene3D" id="1.20.5.170">
    <property type="match status" value="1"/>
</dbReference>
<dbReference type="AlphaFoldDB" id="A0AAV6UER7"/>
<gene>
    <name evidence="3" type="ORF">JTE90_024186</name>
</gene>
<keyword evidence="4" id="KW-1185">Reference proteome</keyword>
<dbReference type="Proteomes" id="UP000827092">
    <property type="component" value="Unassembled WGS sequence"/>
</dbReference>
<protein>
    <recommendedName>
        <fullName evidence="2">BZIP domain-containing protein</fullName>
    </recommendedName>
</protein>
<feature type="compositionally biased region" description="Basic and acidic residues" evidence="1">
    <location>
        <begin position="22"/>
        <end position="42"/>
    </location>
</feature>
<feature type="region of interest" description="Disordered" evidence="1">
    <location>
        <begin position="22"/>
        <end position="60"/>
    </location>
</feature>
<evidence type="ECO:0000259" key="2">
    <source>
        <dbReference type="Pfam" id="PF07716"/>
    </source>
</evidence>
<comment type="caution">
    <text evidence="3">The sequence shown here is derived from an EMBL/GenBank/DDBJ whole genome shotgun (WGS) entry which is preliminary data.</text>
</comment>
<dbReference type="SUPFAM" id="SSF57959">
    <property type="entry name" value="Leucine zipper domain"/>
    <property type="match status" value="1"/>
</dbReference>
<dbReference type="InterPro" id="IPR046347">
    <property type="entry name" value="bZIP_sf"/>
</dbReference>
<dbReference type="CDD" id="cd14695">
    <property type="entry name" value="bZIP_HLF"/>
    <property type="match status" value="1"/>
</dbReference>
<dbReference type="EMBL" id="JAFNEN010000473">
    <property type="protein sequence ID" value="KAG8182253.1"/>
    <property type="molecule type" value="Genomic_DNA"/>
</dbReference>
<dbReference type="GO" id="GO:0003700">
    <property type="term" value="F:DNA-binding transcription factor activity"/>
    <property type="evidence" value="ECO:0007669"/>
    <property type="project" value="InterPro"/>
</dbReference>